<keyword evidence="1" id="KW-0433">Leucine-rich repeat</keyword>
<dbReference type="Pfam" id="PF12799">
    <property type="entry name" value="LRR_4"/>
    <property type="match status" value="1"/>
</dbReference>
<protein>
    <submittedName>
        <fullName evidence="3">Leucine Rich Repeat domain protein</fullName>
    </submittedName>
    <submittedName>
        <fullName evidence="4">Leucine_Rich Repeat domain protein</fullName>
    </submittedName>
</protein>
<proteinExistence type="predicted"/>
<dbReference type="InterPro" id="IPR050836">
    <property type="entry name" value="SDS22/Internalin_LRR"/>
</dbReference>
<name>A0AA86QJF9_9EUKA</name>
<evidence type="ECO:0000313" key="4">
    <source>
        <dbReference type="EMBL" id="CAL6095350.1"/>
    </source>
</evidence>
<dbReference type="EMBL" id="CAXDID020000475">
    <property type="protein sequence ID" value="CAL6095350.1"/>
    <property type="molecule type" value="Genomic_DNA"/>
</dbReference>
<keyword evidence="2" id="KW-0677">Repeat</keyword>
<dbReference type="InterPro" id="IPR001611">
    <property type="entry name" value="Leu-rich_rpt"/>
</dbReference>
<reference evidence="4 5" key="2">
    <citation type="submission" date="2024-07" db="EMBL/GenBank/DDBJ databases">
        <authorList>
            <person name="Akdeniz Z."/>
        </authorList>
    </citation>
    <scope>NUCLEOTIDE SEQUENCE [LARGE SCALE GENOMIC DNA]</scope>
</reference>
<dbReference type="EMBL" id="CATOUU010000846">
    <property type="protein sequence ID" value="CAI9954259.1"/>
    <property type="molecule type" value="Genomic_DNA"/>
</dbReference>
<evidence type="ECO:0000313" key="5">
    <source>
        <dbReference type="Proteomes" id="UP001642409"/>
    </source>
</evidence>
<dbReference type="PANTHER" id="PTHR46652:SF3">
    <property type="entry name" value="LEUCINE-RICH REPEAT-CONTAINING PROTEIN 9"/>
    <property type="match status" value="1"/>
</dbReference>
<keyword evidence="5" id="KW-1185">Reference proteome</keyword>
<organism evidence="3">
    <name type="scientific">Hexamita inflata</name>
    <dbReference type="NCBI Taxonomy" id="28002"/>
    <lineage>
        <taxon>Eukaryota</taxon>
        <taxon>Metamonada</taxon>
        <taxon>Diplomonadida</taxon>
        <taxon>Hexamitidae</taxon>
        <taxon>Hexamitinae</taxon>
        <taxon>Hexamita</taxon>
    </lineage>
</organism>
<evidence type="ECO:0000256" key="2">
    <source>
        <dbReference type="ARBA" id="ARBA00022737"/>
    </source>
</evidence>
<evidence type="ECO:0000256" key="1">
    <source>
        <dbReference type="ARBA" id="ARBA00022614"/>
    </source>
</evidence>
<sequence length="472" mass="55311">MKFQFTQSLPVQVNQPNLKFGSVVLNIKQQPQLYNFQNCQFDRPQQKIQFGKPVNNNHFDCQMFQNSLQLISLNLSDCYLQDITNMNENEIQKVQQRREKLSFTTDKQQSYIDISPLKFLVNLEKLQLNRCQLNRLDVLSFLVNLKELELAQNYFTDLAPLQNLVQLKILNLGQCNLTKIGPLKSLVNLEELNLSKDIYVNGKKVQLPVINMSPLKNLVKLKILNLDNLGKIDTIELQYLTELEKLNLDFCYTEKQQKTHIIDITSLQLLTKLSVLHLCYCEIQNIVEFKNLVNLKELHLFSIQNADITPLQFLTKLEKLFIIMCDFYSLEPLIPLKNLKELSLSSNSILYVKPLKQLKHLEKLDIQNNKIIDFTSYFTKFLSQDQLLHLESRVYQHPTEYQIQFANILRDIYSPVTLLRNISDKRKQLMNIIVIQKTVVNIRIQEQLTKMVQQFGQVVQLFQQLSNEENCL</sequence>
<accession>A0AA86QJF9</accession>
<dbReference type="PROSITE" id="PS51450">
    <property type="entry name" value="LRR"/>
    <property type="match status" value="3"/>
</dbReference>
<dbReference type="InterPro" id="IPR032675">
    <property type="entry name" value="LRR_dom_sf"/>
</dbReference>
<dbReference type="Proteomes" id="UP001642409">
    <property type="component" value="Unassembled WGS sequence"/>
</dbReference>
<comment type="caution">
    <text evidence="3">The sequence shown here is derived from an EMBL/GenBank/DDBJ whole genome shotgun (WGS) entry which is preliminary data.</text>
</comment>
<dbReference type="PANTHER" id="PTHR46652">
    <property type="entry name" value="LEUCINE-RICH REPEAT AND IQ DOMAIN-CONTAINING PROTEIN 1-RELATED"/>
    <property type="match status" value="1"/>
</dbReference>
<dbReference type="SMART" id="SM00365">
    <property type="entry name" value="LRR_SD22"/>
    <property type="match status" value="4"/>
</dbReference>
<dbReference type="SUPFAM" id="SSF52058">
    <property type="entry name" value="L domain-like"/>
    <property type="match status" value="1"/>
</dbReference>
<dbReference type="InterPro" id="IPR025875">
    <property type="entry name" value="Leu-rich_rpt_4"/>
</dbReference>
<gene>
    <name evidence="3" type="ORF">HINF_LOCUS41904</name>
    <name evidence="4" type="ORF">HINF_LOCUS67906</name>
</gene>
<dbReference type="Gene3D" id="3.80.10.10">
    <property type="entry name" value="Ribonuclease Inhibitor"/>
    <property type="match status" value="1"/>
</dbReference>
<reference evidence="3" key="1">
    <citation type="submission" date="2023-06" db="EMBL/GenBank/DDBJ databases">
        <authorList>
            <person name="Kurt Z."/>
        </authorList>
    </citation>
    <scope>NUCLEOTIDE SEQUENCE</scope>
</reference>
<dbReference type="AlphaFoldDB" id="A0AA86QJF9"/>
<evidence type="ECO:0000313" key="3">
    <source>
        <dbReference type="EMBL" id="CAI9954259.1"/>
    </source>
</evidence>